<name>A0A6J6QUL7_9ZZZZ</name>
<reference evidence="1" key="1">
    <citation type="submission" date="2020-05" db="EMBL/GenBank/DDBJ databases">
        <authorList>
            <person name="Chiriac C."/>
            <person name="Salcher M."/>
            <person name="Ghai R."/>
            <person name="Kavagutti S V."/>
        </authorList>
    </citation>
    <scope>NUCLEOTIDE SEQUENCE</scope>
</reference>
<dbReference type="PROSITE" id="PS51257">
    <property type="entry name" value="PROKAR_LIPOPROTEIN"/>
    <property type="match status" value="1"/>
</dbReference>
<proteinExistence type="predicted"/>
<accession>A0A6J6QUL7</accession>
<organism evidence="1">
    <name type="scientific">freshwater metagenome</name>
    <dbReference type="NCBI Taxonomy" id="449393"/>
    <lineage>
        <taxon>unclassified sequences</taxon>
        <taxon>metagenomes</taxon>
        <taxon>ecological metagenomes</taxon>
    </lineage>
</organism>
<dbReference type="AlphaFoldDB" id="A0A6J6QUL7"/>
<dbReference type="EMBL" id="CAEZYG010000069">
    <property type="protein sequence ID" value="CAB4710894.1"/>
    <property type="molecule type" value="Genomic_DNA"/>
</dbReference>
<protein>
    <submittedName>
        <fullName evidence="1">Unannotated protein</fullName>
    </submittedName>
</protein>
<sequence length="202" mass="21911">MSSKYLWSVLLALLVCACSSTPNELVVFQPPPAPTTSVVVPDTVVNAVDAQPVASEPPDIATLRSDFVRVLTLRKQCGRQPDKCDINSFAVPGSALYAGTTKLMLERTAGNIRSRAGAGTYRFRIESLQINDTSHALVHTCSYDSVVLFDSGQLNSTADDIVFNNHTASNRTAWSLEMHAGHWKWVSGEVLESFFGGDICGF</sequence>
<gene>
    <name evidence="1" type="ORF">UFOPK2657_00511</name>
</gene>
<evidence type="ECO:0000313" key="1">
    <source>
        <dbReference type="EMBL" id="CAB4710894.1"/>
    </source>
</evidence>